<comment type="subcellular location">
    <subcellularLocation>
        <location evidence="1">Cell membrane</location>
        <topology evidence="1">Multi-pass membrane protein</topology>
    </subcellularLocation>
</comment>
<keyword evidence="4 7" id="KW-0812">Transmembrane</keyword>
<comment type="similarity">
    <text evidence="2">Belongs to the UPF0410 family.</text>
</comment>
<evidence type="ECO:0000256" key="5">
    <source>
        <dbReference type="ARBA" id="ARBA00022989"/>
    </source>
</evidence>
<evidence type="ECO:0000313" key="8">
    <source>
        <dbReference type="EMBL" id="ADU49069.1"/>
    </source>
</evidence>
<proteinExistence type="inferred from homology"/>
<evidence type="ECO:0000256" key="4">
    <source>
        <dbReference type="ARBA" id="ARBA00022692"/>
    </source>
</evidence>
<keyword evidence="3" id="KW-1003">Cell membrane</keyword>
<evidence type="ECO:0000256" key="3">
    <source>
        <dbReference type="ARBA" id="ARBA00022475"/>
    </source>
</evidence>
<feature type="transmembrane region" description="Helical" evidence="7">
    <location>
        <begin position="30"/>
        <end position="54"/>
    </location>
</feature>
<dbReference type="InterPro" id="IPR007341">
    <property type="entry name" value="Transgly_assoc"/>
</dbReference>
<evidence type="ECO:0000256" key="2">
    <source>
        <dbReference type="ARBA" id="ARBA00011006"/>
    </source>
</evidence>
<keyword evidence="5 7" id="KW-1133">Transmembrane helix</keyword>
<sequence length="88" mass="9035">MISSIIWTIIVGLIIGLLGRLLLPGRQNISLVMTTLIGIVASLIGGVILGALAYNNDNGGIPWLSIIVGAILAAGGILIYGRVTNKAV</sequence>
<accession>E6S7X3</accession>
<evidence type="ECO:0000313" key="9">
    <source>
        <dbReference type="Proteomes" id="UP000008914"/>
    </source>
</evidence>
<evidence type="ECO:0000256" key="7">
    <source>
        <dbReference type="SAM" id="Phobius"/>
    </source>
</evidence>
<dbReference type="Proteomes" id="UP000008914">
    <property type="component" value="Chromosome"/>
</dbReference>
<evidence type="ECO:0008006" key="10">
    <source>
        <dbReference type="Google" id="ProtNLM"/>
    </source>
</evidence>
<keyword evidence="9" id="KW-1185">Reference proteome</keyword>
<feature type="transmembrane region" description="Helical" evidence="7">
    <location>
        <begin position="6"/>
        <end position="23"/>
    </location>
</feature>
<dbReference type="PANTHER" id="PTHR33884">
    <property type="entry name" value="UPF0410 PROTEIN YMGE"/>
    <property type="match status" value="1"/>
</dbReference>
<dbReference type="OrthoDB" id="5197368at2"/>
<dbReference type="RefSeq" id="WP_013493383.1">
    <property type="nucleotide sequence ID" value="NC_014830.1"/>
</dbReference>
<protein>
    <recommendedName>
        <fullName evidence="10">Transglycosylase-associated protein</fullName>
    </recommendedName>
</protein>
<dbReference type="STRING" id="710696.Intca_2563"/>
<feature type="transmembrane region" description="Helical" evidence="7">
    <location>
        <begin position="60"/>
        <end position="80"/>
    </location>
</feature>
<dbReference type="HOGENOM" id="CLU_160040_1_2_11"/>
<dbReference type="EMBL" id="CP002343">
    <property type="protein sequence ID" value="ADU49069.1"/>
    <property type="molecule type" value="Genomic_DNA"/>
</dbReference>
<evidence type="ECO:0000256" key="1">
    <source>
        <dbReference type="ARBA" id="ARBA00004651"/>
    </source>
</evidence>
<reference evidence="8 9" key="1">
    <citation type="journal article" date="2010" name="Stand. Genomic Sci.">
        <title>Complete genome sequence of Intrasporangium calvum type strain (7 KIP).</title>
        <authorList>
            <person name="Del Rio T.G."/>
            <person name="Chertkov O."/>
            <person name="Yasawong M."/>
            <person name="Lucas S."/>
            <person name="Deshpande S."/>
            <person name="Cheng J.F."/>
            <person name="Detter C."/>
            <person name="Tapia R."/>
            <person name="Han C."/>
            <person name="Goodwin L."/>
            <person name="Pitluck S."/>
            <person name="Liolios K."/>
            <person name="Ivanova N."/>
            <person name="Mavromatis K."/>
            <person name="Pati A."/>
            <person name="Chen A."/>
            <person name="Palaniappan K."/>
            <person name="Land M."/>
            <person name="Hauser L."/>
            <person name="Chang Y.J."/>
            <person name="Jeffries C.D."/>
            <person name="Rohde M."/>
            <person name="Pukall R."/>
            <person name="Sikorski J."/>
            <person name="Goker M."/>
            <person name="Woyke T."/>
            <person name="Bristow J."/>
            <person name="Eisen J.A."/>
            <person name="Markowitz V."/>
            <person name="Hugenholtz P."/>
            <person name="Kyrpides N.C."/>
            <person name="Klenk H.P."/>
            <person name="Lapidus A."/>
        </authorList>
    </citation>
    <scope>NUCLEOTIDE SEQUENCE [LARGE SCALE GENOMIC DNA]</scope>
    <source>
        <strain evidence="9">ATCC 23552 / DSM 43043 / JCM 3097 / NBRC 12989 / 7 KIP</strain>
    </source>
</reference>
<name>E6S7X3_INTC7</name>
<dbReference type="GO" id="GO:0005886">
    <property type="term" value="C:plasma membrane"/>
    <property type="evidence" value="ECO:0007669"/>
    <property type="project" value="UniProtKB-SubCell"/>
</dbReference>
<dbReference type="AlphaFoldDB" id="E6S7X3"/>
<dbReference type="eggNOG" id="COG2261">
    <property type="taxonomic scope" value="Bacteria"/>
</dbReference>
<dbReference type="KEGG" id="ica:Intca_2563"/>
<evidence type="ECO:0000256" key="6">
    <source>
        <dbReference type="ARBA" id="ARBA00023136"/>
    </source>
</evidence>
<keyword evidence="6 7" id="KW-0472">Membrane</keyword>
<organism evidence="8 9">
    <name type="scientific">Intrasporangium calvum (strain ATCC 23552 / DSM 43043 / JCM 3097 / NBRC 12989 / NCIMB 10167 / NRRL B-3866 / 7 KIP)</name>
    <dbReference type="NCBI Taxonomy" id="710696"/>
    <lineage>
        <taxon>Bacteria</taxon>
        <taxon>Bacillati</taxon>
        <taxon>Actinomycetota</taxon>
        <taxon>Actinomycetes</taxon>
        <taxon>Micrococcales</taxon>
        <taxon>Intrasporangiaceae</taxon>
        <taxon>Intrasporangium</taxon>
    </lineage>
</organism>
<gene>
    <name evidence="8" type="ordered locus">Intca_2563</name>
</gene>
<dbReference type="PANTHER" id="PTHR33884:SF3">
    <property type="entry name" value="UPF0410 PROTEIN YMGE"/>
    <property type="match status" value="1"/>
</dbReference>